<feature type="compositionally biased region" description="Polar residues" evidence="1">
    <location>
        <begin position="804"/>
        <end position="814"/>
    </location>
</feature>
<dbReference type="Gene3D" id="1.25.10.10">
    <property type="entry name" value="Leucine-rich Repeat Variant"/>
    <property type="match status" value="1"/>
</dbReference>
<evidence type="ECO:0000259" key="3">
    <source>
        <dbReference type="Pfam" id="PF19273"/>
    </source>
</evidence>
<dbReference type="PANTHER" id="PTHR11223:SF3">
    <property type="entry name" value="EXPORTIN-5"/>
    <property type="match status" value="1"/>
</dbReference>
<dbReference type="Pfam" id="PF19273">
    <property type="entry name" value="Exportin-5"/>
    <property type="match status" value="1"/>
</dbReference>
<proteinExistence type="predicted"/>
<dbReference type="GO" id="GO:0042565">
    <property type="term" value="C:RNA nuclear export complex"/>
    <property type="evidence" value="ECO:0007669"/>
    <property type="project" value="TreeGrafter"/>
</dbReference>
<evidence type="ECO:0000256" key="1">
    <source>
        <dbReference type="SAM" id="MobiDB-lite"/>
    </source>
</evidence>
<reference evidence="4" key="1">
    <citation type="submission" date="2020-02" db="EMBL/GenBank/DDBJ databases">
        <authorList>
            <person name="Scholz U."/>
            <person name="Mascher M."/>
            <person name="Fiebig A."/>
        </authorList>
    </citation>
    <scope>NUCLEOTIDE SEQUENCE</scope>
</reference>
<dbReference type="GO" id="GO:0006405">
    <property type="term" value="P:RNA export from nucleus"/>
    <property type="evidence" value="ECO:0007669"/>
    <property type="project" value="TreeGrafter"/>
</dbReference>
<dbReference type="OrthoDB" id="2215036at2759"/>
<dbReference type="FunFam" id="1.25.10.10:FF:000375">
    <property type="entry name" value="Predicted protein"/>
    <property type="match status" value="1"/>
</dbReference>
<dbReference type="Proteomes" id="UP000663760">
    <property type="component" value="Chromosome 1"/>
</dbReference>
<dbReference type="InterPro" id="IPR016024">
    <property type="entry name" value="ARM-type_fold"/>
</dbReference>
<accession>A0A7I8JZ25</accession>
<dbReference type="InterPro" id="IPR011989">
    <property type="entry name" value="ARM-like"/>
</dbReference>
<gene>
    <name evidence="4" type="ORF">SI8410_01000826</name>
</gene>
<sequence>MDDSGGVAANVARAIATAMDWRSPTDAQRTALSYLESIKSGDVRLLGSTSFILLRKDWSSEIRLHGLKMLQHLVRLRWEELSSSERRNFANAAIDLLSGMTNPHEEWALKSQTAALIAEIVRREGLDLWQVLLPSLVSLSDKGPMEAELVSMLLRWLPEDITVHYEDLEGDRRRLLLRGLSQSLPQILPLLYSLLERHFTGAFNEASMQQFDVAKQHAAAVTAALNAVNAYAEWSPVSDLAKYKLIDVCGFFLSCVDFRVHACEFFKLVCQRRRPTDDSTHEFDDAMRNIFHILMSASRDFLCKYSSSSAGVDKSEVQFAECICESMVALGSSFMQCIAEDDNVISEYVQQMLVYFQHFKFTLHFCSLNFWLAIMKDLSSKTKLSTQAMEGTSVEKEKIRAKVFINDDICSSILDVSFQRMLKKTVQSGAASVEPLELWNSELDVKVDFSQYRSKLLELIRLIALHNPVIAAAKTSHRVEMTISAYTMSPVPPKDLSLLENMQLGLETIVGAIFEESVLLGNPHEVKFGLRSILEGLLQQLLGLKWTEPALAEILGRYLDAFGPFLRSFPEAVGCVIDKLFQLLTSIPLAPEDSCATGARHARLQICTSFLRIARASDKSILPHMKGIADTIAYLQGEGRLLRGEHNTLGEAFLVMASSAGFQQQQDVLAWLLEPLSKQWTQSEWQNTYLSDPSGMKRLCSDKQIMWSIFHNVTFFEKALRRGGTKKASLSVQSPLLAAEVSTFQHPMSSHLPWLLPPLLRLLRSIHSLWSEPISQSLPSELRAAMTISHAEQASLLGEYTAKPSKSQSNTSECSPIEMNKEGCSGSNESSTRNWLKGIRDSSYNVLGLSLMTGESFFHCVESSSFALALMENVQAMDFRHIRQLIHLVLIPFVKSCPPNLWEEWIEKILYPLFIHCQQALKFSWNNLLSEGRAKVPDLFSNPSGLDLKVEVMEEKLLRDLTREICLLLSLLASPARNKGVPSVEQLASISRADSSSLKDLNAFASNSMIAFLLSRKVLAVPVLQICREAFMWTDGDAVSKVASFCGVVILLALSTDNMELREFVARDLFYAIIQGLGLESNAVISSDLIGLCREIFVYFSDMDAAPRQVLLSLPCIRLDDLLAFEDAISKTSSAKEQKQHMRSFLVLASGNKLKAITQQKTANIITNISARQRGAAPNPGPGVEDEAIGLAAIT</sequence>
<keyword evidence="5" id="KW-1185">Reference proteome</keyword>
<name>A0A7I8JZ25_SPIIN</name>
<dbReference type="AlphaFoldDB" id="A0A7I8JZ25"/>
<feature type="domain" description="Exportin-1/Importin-beta-like" evidence="2">
    <location>
        <begin position="107"/>
        <end position="265"/>
    </location>
</feature>
<evidence type="ECO:0000259" key="2">
    <source>
        <dbReference type="Pfam" id="PF08389"/>
    </source>
</evidence>
<dbReference type="GO" id="GO:0005634">
    <property type="term" value="C:nucleus"/>
    <property type="evidence" value="ECO:0007669"/>
    <property type="project" value="TreeGrafter"/>
</dbReference>
<organism evidence="4 5">
    <name type="scientific">Spirodela intermedia</name>
    <name type="common">Intermediate duckweed</name>
    <dbReference type="NCBI Taxonomy" id="51605"/>
    <lineage>
        <taxon>Eukaryota</taxon>
        <taxon>Viridiplantae</taxon>
        <taxon>Streptophyta</taxon>
        <taxon>Embryophyta</taxon>
        <taxon>Tracheophyta</taxon>
        <taxon>Spermatophyta</taxon>
        <taxon>Magnoliopsida</taxon>
        <taxon>Liliopsida</taxon>
        <taxon>Araceae</taxon>
        <taxon>Lemnoideae</taxon>
        <taxon>Spirodela</taxon>
    </lineage>
</organism>
<dbReference type="EMBL" id="LR746264">
    <property type="protein sequence ID" value="CAA7388630.1"/>
    <property type="molecule type" value="Genomic_DNA"/>
</dbReference>
<protein>
    <submittedName>
        <fullName evidence="4">Uncharacterized protein</fullName>
    </submittedName>
</protein>
<dbReference type="PANTHER" id="PTHR11223">
    <property type="entry name" value="EXPORTIN 1/5"/>
    <property type="match status" value="1"/>
</dbReference>
<dbReference type="GO" id="GO:0006611">
    <property type="term" value="P:protein export from nucleus"/>
    <property type="evidence" value="ECO:0007669"/>
    <property type="project" value="InterPro"/>
</dbReference>
<dbReference type="InterPro" id="IPR013598">
    <property type="entry name" value="Exportin-1/Importin-b-like"/>
</dbReference>
<dbReference type="Pfam" id="PF08389">
    <property type="entry name" value="Xpo1"/>
    <property type="match status" value="1"/>
</dbReference>
<dbReference type="InterPro" id="IPR045478">
    <property type="entry name" value="Exportin-5_C"/>
</dbReference>
<evidence type="ECO:0000313" key="4">
    <source>
        <dbReference type="EMBL" id="CAA7388630.1"/>
    </source>
</evidence>
<feature type="domain" description="Exportin-5 C-terminal" evidence="3">
    <location>
        <begin position="315"/>
        <end position="1161"/>
    </location>
</feature>
<dbReference type="GO" id="GO:0005737">
    <property type="term" value="C:cytoplasm"/>
    <property type="evidence" value="ECO:0007669"/>
    <property type="project" value="TreeGrafter"/>
</dbReference>
<dbReference type="GO" id="GO:0003723">
    <property type="term" value="F:RNA binding"/>
    <property type="evidence" value="ECO:0007669"/>
    <property type="project" value="TreeGrafter"/>
</dbReference>
<dbReference type="GO" id="GO:0005049">
    <property type="term" value="F:nuclear export signal receptor activity"/>
    <property type="evidence" value="ECO:0007669"/>
    <property type="project" value="InterPro"/>
</dbReference>
<evidence type="ECO:0000313" key="5">
    <source>
        <dbReference type="Proteomes" id="UP000663760"/>
    </source>
</evidence>
<dbReference type="SUPFAM" id="SSF48371">
    <property type="entry name" value="ARM repeat"/>
    <property type="match status" value="1"/>
</dbReference>
<dbReference type="InterPro" id="IPR045065">
    <property type="entry name" value="XPO1/5"/>
</dbReference>
<feature type="region of interest" description="Disordered" evidence="1">
    <location>
        <begin position="800"/>
        <end position="827"/>
    </location>
</feature>